<evidence type="ECO:0000313" key="12">
    <source>
        <dbReference type="EMBL" id="CAL5131303.1"/>
    </source>
</evidence>
<feature type="region of interest" description="Disordered" evidence="9">
    <location>
        <begin position="1547"/>
        <end position="1573"/>
    </location>
</feature>
<dbReference type="Pfam" id="PF00028">
    <property type="entry name" value="Cadherin"/>
    <property type="match status" value="2"/>
</dbReference>
<dbReference type="PRINTS" id="PR00205">
    <property type="entry name" value="CADHERIN"/>
</dbReference>
<dbReference type="Proteomes" id="UP001497525">
    <property type="component" value="Unassembled WGS sequence"/>
</dbReference>
<name>A0AAV2T1K2_CALDB</name>
<evidence type="ECO:0000256" key="5">
    <source>
        <dbReference type="ARBA" id="ARBA00022989"/>
    </source>
</evidence>
<dbReference type="SMART" id="SM00112">
    <property type="entry name" value="CA"/>
    <property type="match status" value="6"/>
</dbReference>
<dbReference type="GO" id="GO:0005886">
    <property type="term" value="C:plasma membrane"/>
    <property type="evidence" value="ECO:0007669"/>
    <property type="project" value="InterPro"/>
</dbReference>
<feature type="region of interest" description="Disordered" evidence="9">
    <location>
        <begin position="559"/>
        <end position="616"/>
    </location>
</feature>
<comment type="subcellular location">
    <subcellularLocation>
        <location evidence="1">Membrane</location>
        <topology evidence="1">Single-pass membrane protein</topology>
    </subcellularLocation>
</comment>
<feature type="domain" description="Cadherin" evidence="11">
    <location>
        <begin position="726"/>
        <end position="846"/>
    </location>
</feature>
<dbReference type="Gene3D" id="2.60.40.60">
    <property type="entry name" value="Cadherins"/>
    <property type="match status" value="6"/>
</dbReference>
<dbReference type="GO" id="GO:0005509">
    <property type="term" value="F:calcium ion binding"/>
    <property type="evidence" value="ECO:0007669"/>
    <property type="project" value="UniProtKB-UniRule"/>
</dbReference>
<dbReference type="PANTHER" id="PTHR24028">
    <property type="entry name" value="CADHERIN-87A"/>
    <property type="match status" value="1"/>
</dbReference>
<feature type="region of interest" description="Disordered" evidence="9">
    <location>
        <begin position="1256"/>
        <end position="1291"/>
    </location>
</feature>
<sequence>MLTHFSTIICLHSVPFSTHPNDCKVEEECAAGTFVCDLYGILKSAGVDPLVSHEMKEGTDGQLESVPALKINIINDAQTFTISGTRLLTRGRVDREHYIRTKQCRSQVEDSLGSSTTGEADDDESFRVACVHTLELAVFDGPGRHQPIFLQLPVKIEDVNDHAPRFDQHTSGLWLEVDEDVSADLPTHPSAQFTKDVPSEKRNLREVAVLPLARDVDYGQNGTVTYSLGGIDATNFQLNWVLDGAQPHVSTSGDGSAVPQQIVRLSLLSRVELDHEKKQEHRLFLVAQDSAVLPQNRRTAQLPITVAVREVNEFSPVFDLGVTDSSSLNGQWNAMASRMHPDVVPELIRKSSAAVTSNFESNYNLNDPPELTLNVPESVTLGSRLYRIVASDADTVNSDMRDKYMTSSRGIQYGMGSSADLKVGRYFRVGADDGWITLIHQLDYESGPRNFRIPVVAVDSGRPSRTGNMNINVHVSDVNDEAPAIDVRGIGIAPGAISSTTTPEVLANGLVAPRFQTLVVSENSPEGTFIAKGLLDNLLGSVPRLNLKHGVFEEIHIPTPHSYNNQLPGRIKSDTAESANEGDDISTTDRDRGPAGEVSCFLSDPPDVSNSFSPTVASGPQSISNYFTLQPSELGSTNDGSFRSYDVSSKASSGRRDADYVLLTKAKLDREQKPWYFVTINCHDHGDMVSFRRRSNQESSGGRVLSSTRLLKILVLDENDNGPKFDHSHVNTEVQENSPRGTKILKLTAVDKDSQGPGSRTKYRLARTQEIHLNNKSGQEFGQGEECFEVDETTGWLITTGKPIDREKKDTYVIPVVASDAEFPNRTDITYVHIQVTDVNDNAPELVGNTTFWVEEESSMQISPGMVNYRLPTPVMGSRQVFVGRLEGKDPDLNENGRISFSLPKDLTERGGTHNAQVQWLLRYDGTLFVHPGSAMGLDRETQPFHLLPVVLRDHGVNDVLSSTATITVSLIDKNDNAPVFLRPGMQRHENHSGGMEHRDASGRVPVDYLFIDESSSPGTLLYTASAEDPDEGDNAKVVYSMEVYEGFWQLIQNDNMQEKTNNTKKQNIYFIIDPESGEIRLNQRIIFNDKNVPKKLVLFAKDCGRPTRRSFAFLYVKLHLLTGVNKTDQTFIQRQNEQTVLPKSLPKNFSHPTRNNSYASGIPPQVRIRTMKTEDHKSGASALMAAGVNGQQKGNERLADTLGAPVGTTAGSAPRTMISWNSEVLTGLGIGLVIVILVCLLLLIIYAFHGTKSTRRPGFRSPARQTKPEKLERNGGCWMAPRGRSTTPNATGGEPMAAAMNQLRSGTPKLLNNQSKQCTSNIMDSRIHKDYDQTVQIVVPAFKDEGHLYGETLFQDNSHERVQYGGPANLMVSPGMTRRPMINTQDDAPWYMHTLPHPPVQNTYMCAPRVAAHPGDKPDTFRVCIDTFKDNQDNAKYTRLTDSLKAEGFCSIKNKQGYYTIQPEMHCLSAKGSPSKSLEKVKTKTLPQTPSFGMKRSASNCLATKGSDFDWPSDRNRPEELDPRRLLSRIPGVSETLVRTEALVNRQYGENDETNNTSVGLRPKPAGDSSFI</sequence>
<dbReference type="InterPro" id="IPR050174">
    <property type="entry name" value="Protocadherin/Cadherin-CA"/>
</dbReference>
<keyword evidence="3" id="KW-0677">Repeat</keyword>
<dbReference type="GO" id="GO:0007156">
    <property type="term" value="P:homophilic cell adhesion via plasma membrane adhesion molecules"/>
    <property type="evidence" value="ECO:0007669"/>
    <property type="project" value="InterPro"/>
</dbReference>
<dbReference type="CDD" id="cd11304">
    <property type="entry name" value="Cadherin_repeat"/>
    <property type="match status" value="6"/>
</dbReference>
<proteinExistence type="predicted"/>
<gene>
    <name evidence="12" type="ORF">CDAUBV1_LOCUS3728</name>
</gene>
<evidence type="ECO:0000313" key="13">
    <source>
        <dbReference type="Proteomes" id="UP001497525"/>
    </source>
</evidence>
<feature type="domain" description="Cadherin" evidence="11">
    <location>
        <begin position="883"/>
        <end position="981"/>
    </location>
</feature>
<dbReference type="InterPro" id="IPR015919">
    <property type="entry name" value="Cadherin-like_sf"/>
</dbReference>
<feature type="domain" description="Cadherin" evidence="11">
    <location>
        <begin position="1012"/>
        <end position="1119"/>
    </location>
</feature>
<dbReference type="EMBL" id="CAXLJL010000090">
    <property type="protein sequence ID" value="CAL5131303.1"/>
    <property type="molecule type" value="Genomic_DNA"/>
</dbReference>
<evidence type="ECO:0000256" key="10">
    <source>
        <dbReference type="SAM" id="Phobius"/>
    </source>
</evidence>
<evidence type="ECO:0000256" key="4">
    <source>
        <dbReference type="ARBA" id="ARBA00022837"/>
    </source>
</evidence>
<dbReference type="PANTHER" id="PTHR24028:SF146">
    <property type="entry name" value="CADHERIN 96CB, ISOFORM D-RELATED"/>
    <property type="match status" value="1"/>
</dbReference>
<evidence type="ECO:0000256" key="1">
    <source>
        <dbReference type="ARBA" id="ARBA00004167"/>
    </source>
</evidence>
<organism evidence="12 13">
    <name type="scientific">Calicophoron daubneyi</name>
    <name type="common">Rumen fluke</name>
    <name type="synonym">Paramphistomum daubneyi</name>
    <dbReference type="NCBI Taxonomy" id="300641"/>
    <lineage>
        <taxon>Eukaryota</taxon>
        <taxon>Metazoa</taxon>
        <taxon>Spiralia</taxon>
        <taxon>Lophotrochozoa</taxon>
        <taxon>Platyhelminthes</taxon>
        <taxon>Trematoda</taxon>
        <taxon>Digenea</taxon>
        <taxon>Plagiorchiida</taxon>
        <taxon>Pronocephalata</taxon>
        <taxon>Paramphistomoidea</taxon>
        <taxon>Paramphistomidae</taxon>
        <taxon>Calicophoron</taxon>
    </lineage>
</organism>
<dbReference type="PROSITE" id="PS50268">
    <property type="entry name" value="CADHERIN_2"/>
    <property type="match status" value="7"/>
</dbReference>
<keyword evidence="5 10" id="KW-1133">Transmembrane helix</keyword>
<dbReference type="InterPro" id="IPR020894">
    <property type="entry name" value="Cadherin_CS"/>
</dbReference>
<reference evidence="12" key="1">
    <citation type="submission" date="2024-06" db="EMBL/GenBank/DDBJ databases">
        <authorList>
            <person name="Liu X."/>
            <person name="Lenzi L."/>
            <person name="Haldenby T S."/>
            <person name="Uol C."/>
        </authorList>
    </citation>
    <scope>NUCLEOTIDE SEQUENCE</scope>
</reference>
<dbReference type="PROSITE" id="PS00232">
    <property type="entry name" value="CADHERIN_1"/>
    <property type="match status" value="3"/>
</dbReference>
<evidence type="ECO:0000256" key="3">
    <source>
        <dbReference type="ARBA" id="ARBA00022737"/>
    </source>
</evidence>
<keyword evidence="6 10" id="KW-0472">Membrane</keyword>
<accession>A0AAV2T1K2</accession>
<keyword evidence="7" id="KW-0325">Glycoprotein</keyword>
<feature type="transmembrane region" description="Helical" evidence="10">
    <location>
        <begin position="1225"/>
        <end position="1249"/>
    </location>
</feature>
<evidence type="ECO:0000256" key="6">
    <source>
        <dbReference type="ARBA" id="ARBA00023136"/>
    </source>
</evidence>
<keyword evidence="4 8" id="KW-0106">Calcium</keyword>
<evidence type="ECO:0000256" key="8">
    <source>
        <dbReference type="PROSITE-ProRule" id="PRU00043"/>
    </source>
</evidence>
<evidence type="ECO:0000256" key="7">
    <source>
        <dbReference type="ARBA" id="ARBA00023180"/>
    </source>
</evidence>
<feature type="domain" description="Cadherin" evidence="11">
    <location>
        <begin position="367"/>
        <end position="485"/>
    </location>
</feature>
<feature type="domain" description="Cadherin" evidence="11">
    <location>
        <begin position="577"/>
        <end position="725"/>
    </location>
</feature>
<evidence type="ECO:0000256" key="2">
    <source>
        <dbReference type="ARBA" id="ARBA00022692"/>
    </source>
</evidence>
<comment type="caution">
    <text evidence="12">The sequence shown here is derived from an EMBL/GenBank/DDBJ whole genome shotgun (WGS) entry which is preliminary data.</text>
</comment>
<keyword evidence="2 10" id="KW-0812">Transmembrane</keyword>
<evidence type="ECO:0000259" key="11">
    <source>
        <dbReference type="PROSITE" id="PS50268"/>
    </source>
</evidence>
<dbReference type="FunFam" id="2.60.40.60:FF:000020">
    <property type="entry name" value="Dachsous cadherin-related 1b"/>
    <property type="match status" value="1"/>
</dbReference>
<protein>
    <recommendedName>
        <fullName evidence="11">Cadherin domain-containing protein</fullName>
    </recommendedName>
</protein>
<evidence type="ECO:0000256" key="9">
    <source>
        <dbReference type="SAM" id="MobiDB-lite"/>
    </source>
</evidence>
<feature type="domain" description="Cadherin" evidence="11">
    <location>
        <begin position="213"/>
        <end position="318"/>
    </location>
</feature>
<dbReference type="InterPro" id="IPR002126">
    <property type="entry name" value="Cadherin-like_dom"/>
</dbReference>
<dbReference type="SUPFAM" id="SSF49313">
    <property type="entry name" value="Cadherin-like"/>
    <property type="match status" value="5"/>
</dbReference>
<feature type="domain" description="Cadherin" evidence="11">
    <location>
        <begin position="17"/>
        <end position="166"/>
    </location>
</feature>